<evidence type="ECO:0000256" key="5">
    <source>
        <dbReference type="ARBA" id="ARBA00022833"/>
    </source>
</evidence>
<dbReference type="InterPro" id="IPR036264">
    <property type="entry name" value="Bact_exopeptidase_dim_dom"/>
</dbReference>
<evidence type="ECO:0000313" key="8">
    <source>
        <dbReference type="Proteomes" id="UP001431532"/>
    </source>
</evidence>
<name>A0AAW6U9B1_9MOLU</name>
<sequence>MTEWYALLLVPIIAILVVVTRTVKFKPNQFPEMKKKHEIDEKRVIESLSKMLQFKTVSNLDEKKVDRNEFKKFRDFLKERYPKINEVATYSEHEAGVLFHIKGDSDEKPIVLMSHYDVVPVFGEWKHDPFSGKIDETSVYGRGALDTKSSLNAVMESVEHALLNDKTFKNDLYLAFSGDEEVFGPSAPSIVHYFKEQGIKPYLVLDEGGAIVSKMFPGVKQKAAVVGIAEKGFLNIKLTAHSKGGHASTPPKDTPITDLAKAVTLLNKNKQFKLKMTYPVKQLFYALAPHSKSLGIKILFSNLWLFLPIVKIIAKKTGGEFLSMFRTTQAFTLAEGSQAINVLPSTASIGVNYRLRQGETSEQVIQKIKKVIKNPNIDIETTAVCEASTVSLVDEGYSMLQKAICQTWPDVIVAPYLMVATTDSRHYHEICERVYKFSPMDVSKADLAKIHGIDEDITIDNVVHGVNFYLNLIDQL</sequence>
<dbReference type="AlphaFoldDB" id="A0AAW6U9B1"/>
<feature type="domain" description="Peptidase M20 dimerisation" evidence="6">
    <location>
        <begin position="228"/>
        <end position="376"/>
    </location>
</feature>
<keyword evidence="8" id="KW-1185">Reference proteome</keyword>
<evidence type="ECO:0000256" key="3">
    <source>
        <dbReference type="ARBA" id="ARBA00022723"/>
    </source>
</evidence>
<organism evidence="7 8">
    <name type="scientific">Peloplasma aerotolerans</name>
    <dbReference type="NCBI Taxonomy" id="3044389"/>
    <lineage>
        <taxon>Bacteria</taxon>
        <taxon>Bacillati</taxon>
        <taxon>Mycoplasmatota</taxon>
        <taxon>Mollicutes</taxon>
        <taxon>Acholeplasmatales</taxon>
        <taxon>Acholeplasmataceae</taxon>
        <taxon>Peloplasma</taxon>
    </lineage>
</organism>
<dbReference type="Pfam" id="PF07687">
    <property type="entry name" value="M20_dimer"/>
    <property type="match status" value="1"/>
</dbReference>
<keyword evidence="5" id="KW-0862">Zinc</keyword>
<evidence type="ECO:0000256" key="2">
    <source>
        <dbReference type="ARBA" id="ARBA00022670"/>
    </source>
</evidence>
<dbReference type="GO" id="GO:0008233">
    <property type="term" value="F:peptidase activity"/>
    <property type="evidence" value="ECO:0007669"/>
    <property type="project" value="UniProtKB-KW"/>
</dbReference>
<keyword evidence="3" id="KW-0479">Metal-binding</keyword>
<dbReference type="GO" id="GO:0006508">
    <property type="term" value="P:proteolysis"/>
    <property type="evidence" value="ECO:0007669"/>
    <property type="project" value="UniProtKB-KW"/>
</dbReference>
<dbReference type="SUPFAM" id="SSF53187">
    <property type="entry name" value="Zn-dependent exopeptidases"/>
    <property type="match status" value="1"/>
</dbReference>
<gene>
    <name evidence="7" type="ORF">QJ521_03645</name>
</gene>
<dbReference type="Gene3D" id="3.40.630.10">
    <property type="entry name" value="Zn peptidases"/>
    <property type="match status" value="1"/>
</dbReference>
<protein>
    <submittedName>
        <fullName evidence="7">M20/M25/M40 family metallo-hydrolase</fullName>
    </submittedName>
</protein>
<reference evidence="7" key="1">
    <citation type="submission" date="2023-05" db="EMBL/GenBank/DDBJ databases">
        <title>Mariniplasma microaerophilum sp. nov., a novel anaerobic mollicute isolated from terrestrial mud volcano, Taman Peninsula, Russia.</title>
        <authorList>
            <person name="Khomyakova M.A."/>
            <person name="Merkel A.Y."/>
            <person name="Slobodkin A.I."/>
        </authorList>
    </citation>
    <scope>NUCLEOTIDE SEQUENCE</scope>
    <source>
        <strain evidence="7">M4Ah</strain>
    </source>
</reference>
<dbReference type="Pfam" id="PF01546">
    <property type="entry name" value="Peptidase_M20"/>
    <property type="match status" value="1"/>
</dbReference>
<dbReference type="PANTHER" id="PTHR45962">
    <property type="entry name" value="N-FATTY-ACYL-AMINO ACID SYNTHASE/HYDROLASE PM20D1"/>
    <property type="match status" value="1"/>
</dbReference>
<dbReference type="Proteomes" id="UP001431532">
    <property type="component" value="Unassembled WGS sequence"/>
</dbReference>
<dbReference type="SUPFAM" id="SSF55031">
    <property type="entry name" value="Bacterial exopeptidase dimerisation domain"/>
    <property type="match status" value="1"/>
</dbReference>
<dbReference type="RefSeq" id="WP_282839068.1">
    <property type="nucleotide sequence ID" value="NZ_JASCXW010000007.1"/>
</dbReference>
<evidence type="ECO:0000256" key="4">
    <source>
        <dbReference type="ARBA" id="ARBA00022801"/>
    </source>
</evidence>
<evidence type="ECO:0000256" key="1">
    <source>
        <dbReference type="ARBA" id="ARBA00006247"/>
    </source>
</evidence>
<accession>A0AAW6U9B1</accession>
<evidence type="ECO:0000259" key="6">
    <source>
        <dbReference type="Pfam" id="PF07687"/>
    </source>
</evidence>
<dbReference type="InterPro" id="IPR047177">
    <property type="entry name" value="Pept_M20A"/>
</dbReference>
<comment type="similarity">
    <text evidence="1">Belongs to the peptidase M20A family.</text>
</comment>
<dbReference type="PANTHER" id="PTHR45962:SF1">
    <property type="entry name" value="N-FATTY-ACYL-AMINO ACID SYNTHASE_HYDROLASE PM20D1"/>
    <property type="match status" value="1"/>
</dbReference>
<keyword evidence="4" id="KW-0378">Hydrolase</keyword>
<evidence type="ECO:0000313" key="7">
    <source>
        <dbReference type="EMBL" id="MDI6452651.1"/>
    </source>
</evidence>
<dbReference type="Gene3D" id="3.30.70.360">
    <property type="match status" value="1"/>
</dbReference>
<proteinExistence type="inferred from homology"/>
<dbReference type="GO" id="GO:0046872">
    <property type="term" value="F:metal ion binding"/>
    <property type="evidence" value="ECO:0007669"/>
    <property type="project" value="UniProtKB-KW"/>
</dbReference>
<dbReference type="EMBL" id="JASCXW010000007">
    <property type="protein sequence ID" value="MDI6452651.1"/>
    <property type="molecule type" value="Genomic_DNA"/>
</dbReference>
<keyword evidence="2" id="KW-0645">Protease</keyword>
<dbReference type="Gene3D" id="1.10.150.900">
    <property type="match status" value="1"/>
</dbReference>
<dbReference type="InterPro" id="IPR011650">
    <property type="entry name" value="Peptidase_M20_dimer"/>
</dbReference>
<comment type="caution">
    <text evidence="7">The sequence shown here is derived from an EMBL/GenBank/DDBJ whole genome shotgun (WGS) entry which is preliminary data.</text>
</comment>
<dbReference type="InterPro" id="IPR002933">
    <property type="entry name" value="Peptidase_M20"/>
</dbReference>